<comment type="caution">
    <text evidence="3">The sequence shown here is derived from an EMBL/GenBank/DDBJ whole genome shotgun (WGS) entry which is preliminary data.</text>
</comment>
<evidence type="ECO:0000256" key="1">
    <source>
        <dbReference type="ARBA" id="ARBA00022679"/>
    </source>
</evidence>
<dbReference type="Proteomes" id="UP001174347">
    <property type="component" value="Unassembled WGS sequence"/>
</dbReference>
<dbReference type="Gene3D" id="3.40.50.2000">
    <property type="entry name" value="Glycogen Phosphorylase B"/>
    <property type="match status" value="2"/>
</dbReference>
<organism evidence="3 4">
    <name type="scientific">Corynebacterium kefirresidentii</name>
    <dbReference type="NCBI Taxonomy" id="1979527"/>
    <lineage>
        <taxon>Bacteria</taxon>
        <taxon>Bacillati</taxon>
        <taxon>Actinomycetota</taxon>
        <taxon>Actinomycetes</taxon>
        <taxon>Mycobacteriales</taxon>
        <taxon>Corynebacteriaceae</taxon>
        <taxon>Corynebacterium</taxon>
    </lineage>
</organism>
<dbReference type="Pfam" id="PF00534">
    <property type="entry name" value="Glycos_transf_1"/>
    <property type="match status" value="1"/>
</dbReference>
<gene>
    <name evidence="3" type="ORF">Q0N36_03885</name>
</gene>
<evidence type="ECO:0000259" key="2">
    <source>
        <dbReference type="Pfam" id="PF00534"/>
    </source>
</evidence>
<keyword evidence="4" id="KW-1185">Reference proteome</keyword>
<proteinExistence type="predicted"/>
<accession>A0ABT8Q316</accession>
<dbReference type="InterPro" id="IPR001296">
    <property type="entry name" value="Glyco_trans_1"/>
</dbReference>
<evidence type="ECO:0000313" key="4">
    <source>
        <dbReference type="Proteomes" id="UP001174347"/>
    </source>
</evidence>
<protein>
    <submittedName>
        <fullName evidence="3">Glycosyltransferase family 4 protein</fullName>
    </submittedName>
</protein>
<name>A0ABT8Q316_9CORY</name>
<sequence>MRILIISQYWSPESNVPQRRWEWIASILKSQGYEIRVIAPPPASVRRASIKHWWSASLFRPRTEEEKNDAVDLVIRSGFIPCGGSLIQRAIGQAGIALGSLYAVLVEFGFWKSWKPELVIGTVPALPTAVVAFVAAKISRAKLAIDLRDAWPDLLAYSSEWNKGIKSASLKHKILSRGPIQFVSFVVARTLYYVLGKAQGVIFTAEDLKLDFQNRPQLRKNSKFLNNMVTIRNVFPREGLGQKKAPGSGEGPLKVLYAGTIGRAQRLQNVIDAAVIAAERGVPIELKFVGAGDARLSVKDYAKQRKVPATFIKRKSADSISDYYDWADTALVHLTDWKPLERTVPSKLFELMEYGVPITGVVAGESVRLIESLEAGYAVPPESPEALANLWCALAQGELSLKASERAKHWVENERNNVVPSLIAKFLKQMES</sequence>
<keyword evidence="1" id="KW-0808">Transferase</keyword>
<evidence type="ECO:0000313" key="3">
    <source>
        <dbReference type="EMBL" id="MDN8619725.1"/>
    </source>
</evidence>
<dbReference type="CDD" id="cd03794">
    <property type="entry name" value="GT4_WbuB-like"/>
    <property type="match status" value="1"/>
</dbReference>
<reference evidence="3" key="1">
    <citation type="submission" date="2023-07" db="EMBL/GenBank/DDBJ databases">
        <title>Insights into the diversity of cutaneous corynebacteria.</title>
        <authorList>
            <person name="Bruggemann H."/>
            <person name="Poehlein A."/>
        </authorList>
    </citation>
    <scope>NUCLEOTIDE SEQUENCE</scope>
    <source>
        <strain evidence="3">P7_F1</strain>
    </source>
</reference>
<feature type="domain" description="Glycosyl transferase family 1" evidence="2">
    <location>
        <begin position="243"/>
        <end position="410"/>
    </location>
</feature>
<dbReference type="SUPFAM" id="SSF53756">
    <property type="entry name" value="UDP-Glycosyltransferase/glycogen phosphorylase"/>
    <property type="match status" value="1"/>
</dbReference>
<dbReference type="EMBL" id="JAUKFM010000002">
    <property type="protein sequence ID" value="MDN8619725.1"/>
    <property type="molecule type" value="Genomic_DNA"/>
</dbReference>